<organism evidence="1 2">
    <name type="scientific">Staurois parvus</name>
    <dbReference type="NCBI Taxonomy" id="386267"/>
    <lineage>
        <taxon>Eukaryota</taxon>
        <taxon>Metazoa</taxon>
        <taxon>Chordata</taxon>
        <taxon>Craniata</taxon>
        <taxon>Vertebrata</taxon>
        <taxon>Euteleostomi</taxon>
        <taxon>Amphibia</taxon>
        <taxon>Batrachia</taxon>
        <taxon>Anura</taxon>
        <taxon>Neobatrachia</taxon>
        <taxon>Ranoidea</taxon>
        <taxon>Ranidae</taxon>
        <taxon>Staurois</taxon>
    </lineage>
</organism>
<reference evidence="1" key="1">
    <citation type="submission" date="2023-05" db="EMBL/GenBank/DDBJ databases">
        <authorList>
            <person name="Stuckert A."/>
        </authorList>
    </citation>
    <scope>NUCLEOTIDE SEQUENCE</scope>
</reference>
<name>A0ABN9DJE0_9NEOB</name>
<gene>
    <name evidence="1" type="ORF">SPARVUS_LOCUS7491934</name>
</gene>
<sequence length="52" mass="5827">MGPLCPCPNSKKPMKKFRHDGILVHLSDPARKLSLYCANHKQPRYVLPPGAD</sequence>
<dbReference type="Proteomes" id="UP001162483">
    <property type="component" value="Unassembled WGS sequence"/>
</dbReference>
<dbReference type="EMBL" id="CATNWA010014515">
    <property type="protein sequence ID" value="CAI9572738.1"/>
    <property type="molecule type" value="Genomic_DNA"/>
</dbReference>
<accession>A0ABN9DJE0</accession>
<keyword evidence="2" id="KW-1185">Reference proteome</keyword>
<comment type="caution">
    <text evidence="1">The sequence shown here is derived from an EMBL/GenBank/DDBJ whole genome shotgun (WGS) entry which is preliminary data.</text>
</comment>
<evidence type="ECO:0000313" key="2">
    <source>
        <dbReference type="Proteomes" id="UP001162483"/>
    </source>
</evidence>
<proteinExistence type="predicted"/>
<evidence type="ECO:0000313" key="1">
    <source>
        <dbReference type="EMBL" id="CAI9572738.1"/>
    </source>
</evidence>
<protein>
    <submittedName>
        <fullName evidence="1">Uncharacterized protein</fullName>
    </submittedName>
</protein>